<sequence>MNAELLARLRQITEEEKAILAGADTVDRGRYTSRKDFVIDSAKLLEKGKLVEIRPHTRFVHFPRHRHNYVELIYMCSGTTTHIINGADTVTLETGDLLFLNQAVYHEILPAARDDVAVNFIILPQFFDRSFAMLEQENVLRDFLVSTLSGESAFAGWLHIRAHDILPVHNLLENMIWTLLEDKRGVNVLNETTMGLLLLNLSQFAEDINRSGPDRRDENTVFSVLRYIEAHYKDGTLADIAARLHQPPYAVSRLLSCHTGQNFRQLLQQRKLQQAAYLLSHTPLPVEAILENIGYENSSYFYRRFRERYGCSPADYRRQQTAPRLKPDKPEKG</sequence>
<dbReference type="Proteomes" id="UP000824211">
    <property type="component" value="Unassembled WGS sequence"/>
</dbReference>
<keyword evidence="1" id="KW-0805">Transcription regulation</keyword>
<dbReference type="PANTHER" id="PTHR43280">
    <property type="entry name" value="ARAC-FAMILY TRANSCRIPTIONAL REGULATOR"/>
    <property type="match status" value="1"/>
</dbReference>
<protein>
    <submittedName>
        <fullName evidence="5">AraC family transcriptional regulator</fullName>
    </submittedName>
</protein>
<dbReference type="InterPro" id="IPR020449">
    <property type="entry name" value="Tscrpt_reg_AraC-type_HTH"/>
</dbReference>
<evidence type="ECO:0000256" key="1">
    <source>
        <dbReference type="ARBA" id="ARBA00023015"/>
    </source>
</evidence>
<reference evidence="5" key="1">
    <citation type="journal article" date="2021" name="PeerJ">
        <title>Extensive microbial diversity within the chicken gut microbiome revealed by metagenomics and culture.</title>
        <authorList>
            <person name="Gilroy R."/>
            <person name="Ravi A."/>
            <person name="Getino M."/>
            <person name="Pursley I."/>
            <person name="Horton D.L."/>
            <person name="Alikhan N.F."/>
            <person name="Baker D."/>
            <person name="Gharbi K."/>
            <person name="Hall N."/>
            <person name="Watson M."/>
            <person name="Adriaenssens E.M."/>
            <person name="Foster-Nyarko E."/>
            <person name="Jarju S."/>
            <person name="Secka A."/>
            <person name="Antonio M."/>
            <person name="Oren A."/>
            <person name="Chaudhuri R.R."/>
            <person name="La Ragione R."/>
            <person name="Hildebrand F."/>
            <person name="Pallen M.J."/>
        </authorList>
    </citation>
    <scope>NUCLEOTIDE SEQUENCE</scope>
    <source>
        <strain evidence="5">ChiHjej9B8-13557</strain>
    </source>
</reference>
<reference evidence="5" key="2">
    <citation type="submission" date="2021-04" db="EMBL/GenBank/DDBJ databases">
        <authorList>
            <person name="Gilroy R."/>
        </authorList>
    </citation>
    <scope>NUCLEOTIDE SEQUENCE</scope>
    <source>
        <strain evidence="5">ChiHjej9B8-13557</strain>
    </source>
</reference>
<proteinExistence type="predicted"/>
<comment type="caution">
    <text evidence="5">The sequence shown here is derived from an EMBL/GenBank/DDBJ whole genome shotgun (WGS) entry which is preliminary data.</text>
</comment>
<gene>
    <name evidence="5" type="ORF">H9771_04790</name>
</gene>
<keyword evidence="3" id="KW-0804">Transcription</keyword>
<evidence type="ECO:0000313" key="6">
    <source>
        <dbReference type="Proteomes" id="UP000824211"/>
    </source>
</evidence>
<dbReference type="InterPro" id="IPR009057">
    <property type="entry name" value="Homeodomain-like_sf"/>
</dbReference>
<dbReference type="Gene3D" id="1.10.10.60">
    <property type="entry name" value="Homeodomain-like"/>
    <property type="match status" value="1"/>
</dbReference>
<dbReference type="Pfam" id="PF02311">
    <property type="entry name" value="AraC_binding"/>
    <property type="match status" value="1"/>
</dbReference>
<evidence type="ECO:0000313" key="5">
    <source>
        <dbReference type="EMBL" id="HJB58964.1"/>
    </source>
</evidence>
<accession>A0A9D2S7J2</accession>
<dbReference type="InterPro" id="IPR011051">
    <property type="entry name" value="RmlC_Cupin_sf"/>
</dbReference>
<dbReference type="PANTHER" id="PTHR43280:SF28">
    <property type="entry name" value="HTH-TYPE TRANSCRIPTIONAL ACTIVATOR RHAS"/>
    <property type="match status" value="1"/>
</dbReference>
<dbReference type="InterPro" id="IPR018060">
    <property type="entry name" value="HTH_AraC"/>
</dbReference>
<evidence type="ECO:0000259" key="4">
    <source>
        <dbReference type="PROSITE" id="PS01124"/>
    </source>
</evidence>
<evidence type="ECO:0000256" key="3">
    <source>
        <dbReference type="ARBA" id="ARBA00023163"/>
    </source>
</evidence>
<dbReference type="Pfam" id="PF12833">
    <property type="entry name" value="HTH_18"/>
    <property type="match status" value="1"/>
</dbReference>
<dbReference type="InterPro" id="IPR018062">
    <property type="entry name" value="HTH_AraC-typ_CS"/>
</dbReference>
<dbReference type="AlphaFoldDB" id="A0A9D2S7J2"/>
<dbReference type="EMBL" id="DWXX01000082">
    <property type="protein sequence ID" value="HJB58964.1"/>
    <property type="molecule type" value="Genomic_DNA"/>
</dbReference>
<dbReference type="SUPFAM" id="SSF51182">
    <property type="entry name" value="RmlC-like cupins"/>
    <property type="match status" value="1"/>
</dbReference>
<dbReference type="GO" id="GO:0003700">
    <property type="term" value="F:DNA-binding transcription factor activity"/>
    <property type="evidence" value="ECO:0007669"/>
    <property type="project" value="InterPro"/>
</dbReference>
<dbReference type="PROSITE" id="PS00041">
    <property type="entry name" value="HTH_ARAC_FAMILY_1"/>
    <property type="match status" value="1"/>
</dbReference>
<keyword evidence="2" id="KW-0238">DNA-binding</keyword>
<dbReference type="InterPro" id="IPR014710">
    <property type="entry name" value="RmlC-like_jellyroll"/>
</dbReference>
<dbReference type="SMART" id="SM00342">
    <property type="entry name" value="HTH_ARAC"/>
    <property type="match status" value="1"/>
</dbReference>
<organism evidence="5 6">
    <name type="scientific">Candidatus Faecalibacterium faecipullorum</name>
    <dbReference type="NCBI Taxonomy" id="2838578"/>
    <lineage>
        <taxon>Bacteria</taxon>
        <taxon>Bacillati</taxon>
        <taxon>Bacillota</taxon>
        <taxon>Clostridia</taxon>
        <taxon>Eubacteriales</taxon>
        <taxon>Oscillospiraceae</taxon>
        <taxon>Faecalibacterium</taxon>
    </lineage>
</organism>
<evidence type="ECO:0000256" key="2">
    <source>
        <dbReference type="ARBA" id="ARBA00023125"/>
    </source>
</evidence>
<name>A0A9D2S7J2_9FIRM</name>
<dbReference type="InterPro" id="IPR003313">
    <property type="entry name" value="AraC-bd"/>
</dbReference>
<dbReference type="SUPFAM" id="SSF46689">
    <property type="entry name" value="Homeodomain-like"/>
    <property type="match status" value="1"/>
</dbReference>
<feature type="domain" description="HTH araC/xylS-type" evidence="4">
    <location>
        <begin position="222"/>
        <end position="319"/>
    </location>
</feature>
<dbReference type="Gene3D" id="2.60.120.10">
    <property type="entry name" value="Jelly Rolls"/>
    <property type="match status" value="1"/>
</dbReference>
<dbReference type="PRINTS" id="PR00032">
    <property type="entry name" value="HTHARAC"/>
</dbReference>
<dbReference type="PROSITE" id="PS01124">
    <property type="entry name" value="HTH_ARAC_FAMILY_2"/>
    <property type="match status" value="1"/>
</dbReference>
<dbReference type="GO" id="GO:0043565">
    <property type="term" value="F:sequence-specific DNA binding"/>
    <property type="evidence" value="ECO:0007669"/>
    <property type="project" value="InterPro"/>
</dbReference>